<evidence type="ECO:0000256" key="5">
    <source>
        <dbReference type="ARBA" id="ARBA00022737"/>
    </source>
</evidence>
<dbReference type="OMA" id="QWIAYES"/>
<comment type="subcellular location">
    <subcellularLocation>
        <location evidence="1">Membrane</location>
        <topology evidence="1">Multi-pass membrane protein</topology>
    </subcellularLocation>
</comment>
<dbReference type="InterPro" id="IPR023395">
    <property type="entry name" value="MCP_dom_sf"/>
</dbReference>
<dbReference type="SUPFAM" id="SSF103506">
    <property type="entry name" value="Mitochondrial carrier"/>
    <property type="match status" value="1"/>
</dbReference>
<dbReference type="eggNOG" id="KOG0768">
    <property type="taxonomic scope" value="Eukaryota"/>
</dbReference>
<keyword evidence="4 8" id="KW-0812">Transmembrane</keyword>
<keyword evidence="3 9" id="KW-0813">Transport</keyword>
<evidence type="ECO:0000256" key="8">
    <source>
        <dbReference type="PROSITE-ProRule" id="PRU00282"/>
    </source>
</evidence>
<dbReference type="InterPro" id="IPR018108">
    <property type="entry name" value="MCP_transmembrane"/>
</dbReference>
<protein>
    <submittedName>
        <fullName evidence="12">Similar to putative mitochondrial carrier protein</fullName>
    </submittedName>
</protein>
<dbReference type="HOGENOM" id="CLU_015166_3_0_1"/>
<keyword evidence="7 8" id="KW-0472">Membrane</keyword>
<gene>
    <name evidence="12" type="ORF">CYME_CMS359C</name>
</gene>
<dbReference type="Pfam" id="PF00153">
    <property type="entry name" value="Mito_carr"/>
    <property type="match status" value="3"/>
</dbReference>
<feature type="repeat" description="Solcar" evidence="8">
    <location>
        <begin position="247"/>
        <end position="330"/>
    </location>
</feature>
<feature type="repeat" description="Solcar" evidence="8">
    <location>
        <begin position="344"/>
        <end position="428"/>
    </location>
</feature>
<keyword evidence="6 11" id="KW-1133">Transmembrane helix</keyword>
<evidence type="ECO:0000313" key="13">
    <source>
        <dbReference type="Proteomes" id="UP000007014"/>
    </source>
</evidence>
<evidence type="ECO:0000256" key="6">
    <source>
        <dbReference type="ARBA" id="ARBA00022989"/>
    </source>
</evidence>
<feature type="transmembrane region" description="Helical" evidence="11">
    <location>
        <begin position="194"/>
        <end position="216"/>
    </location>
</feature>
<dbReference type="OrthoDB" id="965at2759"/>
<feature type="region of interest" description="Disordered" evidence="10">
    <location>
        <begin position="63"/>
        <end position="102"/>
    </location>
</feature>
<evidence type="ECO:0000256" key="7">
    <source>
        <dbReference type="ARBA" id="ARBA00023136"/>
    </source>
</evidence>
<dbReference type="Gene3D" id="1.50.40.10">
    <property type="entry name" value="Mitochondrial carrier domain"/>
    <property type="match status" value="1"/>
</dbReference>
<feature type="compositionally biased region" description="Polar residues" evidence="10">
    <location>
        <begin position="82"/>
        <end position="94"/>
    </location>
</feature>
<evidence type="ECO:0000256" key="2">
    <source>
        <dbReference type="ARBA" id="ARBA00006375"/>
    </source>
</evidence>
<evidence type="ECO:0000256" key="3">
    <source>
        <dbReference type="ARBA" id="ARBA00022448"/>
    </source>
</evidence>
<dbReference type="AlphaFoldDB" id="M1VM35"/>
<dbReference type="Gramene" id="CMS359CT">
    <property type="protein sequence ID" value="CMS359CT"/>
    <property type="gene ID" value="CMS359C"/>
</dbReference>
<accession>M1VM35</accession>
<evidence type="ECO:0000256" key="9">
    <source>
        <dbReference type="RuleBase" id="RU000488"/>
    </source>
</evidence>
<dbReference type="RefSeq" id="XP_005538974.1">
    <property type="nucleotide sequence ID" value="XM_005538917.1"/>
</dbReference>
<keyword evidence="13" id="KW-1185">Reference proteome</keyword>
<evidence type="ECO:0000256" key="1">
    <source>
        <dbReference type="ARBA" id="ARBA00004141"/>
    </source>
</evidence>
<dbReference type="GO" id="GO:0016020">
    <property type="term" value="C:membrane"/>
    <property type="evidence" value="ECO:0007669"/>
    <property type="project" value="UniProtKB-SubCell"/>
</dbReference>
<proteinExistence type="inferred from homology"/>
<evidence type="ECO:0000256" key="10">
    <source>
        <dbReference type="SAM" id="MobiDB-lite"/>
    </source>
</evidence>
<dbReference type="PANTHER" id="PTHR45667">
    <property type="entry name" value="S-ADENOSYLMETHIONINE MITOCHONDRIAL CARRIER PROTEIN"/>
    <property type="match status" value="1"/>
</dbReference>
<evidence type="ECO:0000313" key="12">
    <source>
        <dbReference type="EMBL" id="BAM82938.1"/>
    </source>
</evidence>
<reference evidence="12 13" key="2">
    <citation type="journal article" date="2007" name="BMC Biol.">
        <title>A 100%-complete sequence reveals unusually simple genomic features in the hot-spring red alga Cyanidioschyzon merolae.</title>
        <authorList>
            <person name="Nozaki H."/>
            <person name="Takano H."/>
            <person name="Misumi O."/>
            <person name="Terasawa K."/>
            <person name="Matsuzaki M."/>
            <person name="Maruyama S."/>
            <person name="Nishida K."/>
            <person name="Yagisawa F."/>
            <person name="Yoshida Y."/>
            <person name="Fujiwara T."/>
            <person name="Takio S."/>
            <person name="Tamura K."/>
            <person name="Chung S.J."/>
            <person name="Nakamura S."/>
            <person name="Kuroiwa H."/>
            <person name="Tanaka K."/>
            <person name="Sato N."/>
            <person name="Kuroiwa T."/>
        </authorList>
    </citation>
    <scope>NUCLEOTIDE SEQUENCE [LARGE SCALE GENOMIC DNA]</scope>
    <source>
        <strain evidence="12 13">10D</strain>
    </source>
</reference>
<comment type="similarity">
    <text evidence="2 9">Belongs to the mitochondrial carrier (TC 2.A.29) family.</text>
</comment>
<sequence>MLFESEKVASPGSGHNGSWAFDADVAPGPWLHTLIGQQPLRRRSSTSSTRWCAHTPIWSLERALVMPSSPPDRRKRPADSGASPSAHTRTSSHAPATPAQKTPLGLGRRLLMEASAGAIAEALVEFLLYPLDTLKQTQQLPTAHRRLIHSRHATAAAASTLAWRSASGLHWLGPVRAFQHAVRRMADGRGFRQLYAGVLSGVIGSLPTAALFAITYESVRRTLRRTRPGASHYHDQGLRANSDAGPRLFWESTTAAAMANIVSSLVDTPAELIKQRVQSCLQPNIVAAARHLWVHEGGLMALWTGYGSNLLRNLPFDALEFGTFEQFKQITQRVQGRERLAEWELLLLGMSAGGLIGVITTPLDVVRTRMLVSGTQPGRPATSVLQAIRALLGEGGVPALFRGVMPRATWEAVSSGIFFMFFDSLKTCFGVQLEPANDSD</sequence>
<keyword evidence="5" id="KW-0677">Repeat</keyword>
<reference evidence="12 13" key="1">
    <citation type="journal article" date="2004" name="Nature">
        <title>Genome sequence of the ultrasmall unicellular red alga Cyanidioschyzon merolae 10D.</title>
        <authorList>
            <person name="Matsuzaki M."/>
            <person name="Misumi O."/>
            <person name="Shin-i T."/>
            <person name="Maruyama S."/>
            <person name="Takahara M."/>
            <person name="Miyagishima S."/>
            <person name="Mori T."/>
            <person name="Nishida K."/>
            <person name="Yagisawa F."/>
            <person name="Nishida K."/>
            <person name="Yoshida Y."/>
            <person name="Nishimura Y."/>
            <person name="Nakao S."/>
            <person name="Kobayashi T."/>
            <person name="Momoyama Y."/>
            <person name="Higashiyama T."/>
            <person name="Minoda A."/>
            <person name="Sano M."/>
            <person name="Nomoto H."/>
            <person name="Oishi K."/>
            <person name="Hayashi H."/>
            <person name="Ohta F."/>
            <person name="Nishizaka S."/>
            <person name="Haga S."/>
            <person name="Miura S."/>
            <person name="Morishita T."/>
            <person name="Kabeya Y."/>
            <person name="Terasawa K."/>
            <person name="Suzuki Y."/>
            <person name="Ishii Y."/>
            <person name="Asakawa S."/>
            <person name="Takano H."/>
            <person name="Ohta N."/>
            <person name="Kuroiwa H."/>
            <person name="Tanaka K."/>
            <person name="Shimizu N."/>
            <person name="Sugano S."/>
            <person name="Sato N."/>
            <person name="Nozaki H."/>
            <person name="Ogasawara N."/>
            <person name="Kohara Y."/>
            <person name="Kuroiwa T."/>
        </authorList>
    </citation>
    <scope>NUCLEOTIDE SEQUENCE [LARGE SCALE GENOMIC DNA]</scope>
    <source>
        <strain evidence="12 13">10D</strain>
    </source>
</reference>
<evidence type="ECO:0000256" key="11">
    <source>
        <dbReference type="SAM" id="Phobius"/>
    </source>
</evidence>
<organism evidence="12 13">
    <name type="scientific">Cyanidioschyzon merolae (strain NIES-3377 / 10D)</name>
    <name type="common">Unicellular red alga</name>
    <dbReference type="NCBI Taxonomy" id="280699"/>
    <lineage>
        <taxon>Eukaryota</taxon>
        <taxon>Rhodophyta</taxon>
        <taxon>Bangiophyceae</taxon>
        <taxon>Cyanidiales</taxon>
        <taxon>Cyanidiaceae</taxon>
        <taxon>Cyanidioschyzon</taxon>
    </lineage>
</organism>
<dbReference type="Proteomes" id="UP000007014">
    <property type="component" value="Chromosome 19"/>
</dbReference>
<dbReference type="GeneID" id="16997313"/>
<evidence type="ECO:0000256" key="4">
    <source>
        <dbReference type="ARBA" id="ARBA00022692"/>
    </source>
</evidence>
<feature type="repeat" description="Solcar" evidence="8">
    <location>
        <begin position="108"/>
        <end position="222"/>
    </location>
</feature>
<name>M1VM35_CYAM1</name>
<dbReference type="EMBL" id="AP006501">
    <property type="protein sequence ID" value="BAM82938.1"/>
    <property type="molecule type" value="Genomic_DNA"/>
</dbReference>
<dbReference type="KEGG" id="cme:CYME_CMS359C"/>
<dbReference type="PROSITE" id="PS50920">
    <property type="entry name" value="SOLCAR"/>
    <property type="match status" value="3"/>
</dbReference>
<feature type="transmembrane region" description="Helical" evidence="11">
    <location>
        <begin position="345"/>
        <end position="363"/>
    </location>
</feature>